<keyword evidence="4" id="KW-1185">Reference proteome</keyword>
<dbReference type="KEGG" id="aaq:AOC05_04665"/>
<accession>A0A0M4R1G2</accession>
<feature type="compositionally biased region" description="Low complexity" evidence="1">
    <location>
        <begin position="154"/>
        <end position="176"/>
    </location>
</feature>
<evidence type="ECO:0000313" key="3">
    <source>
        <dbReference type="EMBL" id="ALE94002.1"/>
    </source>
</evidence>
<dbReference type="EMBL" id="CP012677">
    <property type="protein sequence ID" value="ALE94002.1"/>
    <property type="molecule type" value="Genomic_DNA"/>
</dbReference>
<proteinExistence type="predicted"/>
<protein>
    <recommendedName>
        <fullName evidence="5">Cell division protein FtsL</fullName>
    </recommendedName>
</protein>
<evidence type="ECO:0000256" key="1">
    <source>
        <dbReference type="SAM" id="MobiDB-lite"/>
    </source>
</evidence>
<dbReference type="Proteomes" id="UP000062833">
    <property type="component" value="Chromosome"/>
</dbReference>
<name>A0A0M4R1G2_9MICC</name>
<keyword evidence="2" id="KW-0472">Membrane</keyword>
<keyword evidence="2" id="KW-1133">Transmembrane helix</keyword>
<sequence length="199" mass="20383">MSTAGPGFDTGLPLPVKERKSSRPPLALVVFTPNKNRTPLVVALFLLLVGALAAVLIMSVSVSQGQYELVDLKAAQSELANVNQAHELELVGNQAPQNLVSRAVAMGMVPAGSTGQIDVRTQKVTGNPTPALADTKGLVTIPPAVVNKPREVPVESPAAAAAKAEPAPSASTTAPVEVPVVVAPDLNGGTIPAPEQKEN</sequence>
<evidence type="ECO:0000313" key="4">
    <source>
        <dbReference type="Proteomes" id="UP000062833"/>
    </source>
</evidence>
<evidence type="ECO:0008006" key="5">
    <source>
        <dbReference type="Google" id="ProtNLM"/>
    </source>
</evidence>
<keyword evidence="2" id="KW-0812">Transmembrane</keyword>
<gene>
    <name evidence="3" type="ORF">AOC05_04665</name>
</gene>
<evidence type="ECO:0000256" key="2">
    <source>
        <dbReference type="SAM" id="Phobius"/>
    </source>
</evidence>
<dbReference type="PATRIC" id="fig|656366.3.peg.1003"/>
<feature type="transmembrane region" description="Helical" evidence="2">
    <location>
        <begin position="40"/>
        <end position="63"/>
    </location>
</feature>
<feature type="region of interest" description="Disordered" evidence="1">
    <location>
        <begin position="152"/>
        <end position="176"/>
    </location>
</feature>
<organism evidence="3 4">
    <name type="scientific">Arthrobacter alpinus</name>
    <dbReference type="NCBI Taxonomy" id="656366"/>
    <lineage>
        <taxon>Bacteria</taxon>
        <taxon>Bacillati</taxon>
        <taxon>Actinomycetota</taxon>
        <taxon>Actinomycetes</taxon>
        <taxon>Micrococcales</taxon>
        <taxon>Micrococcaceae</taxon>
        <taxon>Arthrobacter</taxon>
    </lineage>
</organism>
<reference evidence="4" key="1">
    <citation type="submission" date="2015-09" db="EMBL/GenBank/DDBJ databases">
        <title>Complete genome of Arthrobacter alpinus strain R3.8.</title>
        <authorList>
            <person name="See-Too W.S."/>
            <person name="Chan K.G."/>
        </authorList>
    </citation>
    <scope>NUCLEOTIDE SEQUENCE [LARGE SCALE GENOMIC DNA]</scope>
    <source>
        <strain evidence="4">R3.8</strain>
    </source>
</reference>
<dbReference type="AlphaFoldDB" id="A0A0M4R1G2"/>